<keyword evidence="4" id="KW-1133">Transmembrane helix</keyword>
<comment type="caution">
    <text evidence="5">The sequence shown here is derived from an EMBL/GenBank/DDBJ whole genome shotgun (WGS) entry which is preliminary data.</text>
</comment>
<evidence type="ECO:0000313" key="5">
    <source>
        <dbReference type="EMBL" id="MFG3012038.1"/>
    </source>
</evidence>
<proteinExistence type="predicted"/>
<feature type="compositionally biased region" description="Basic and acidic residues" evidence="3">
    <location>
        <begin position="91"/>
        <end position="134"/>
    </location>
</feature>
<dbReference type="Proteomes" id="UP001604267">
    <property type="component" value="Unassembled WGS sequence"/>
</dbReference>
<evidence type="ECO:0000313" key="6">
    <source>
        <dbReference type="Proteomes" id="UP001604267"/>
    </source>
</evidence>
<keyword evidence="4" id="KW-0812">Transmembrane</keyword>
<feature type="transmembrane region" description="Helical" evidence="4">
    <location>
        <begin position="157"/>
        <end position="178"/>
    </location>
</feature>
<keyword evidence="1" id="KW-0805">Transcription regulation</keyword>
<keyword evidence="2" id="KW-0804">Transcription</keyword>
<evidence type="ECO:0000256" key="4">
    <source>
        <dbReference type="SAM" id="Phobius"/>
    </source>
</evidence>
<evidence type="ECO:0008006" key="7">
    <source>
        <dbReference type="Google" id="ProtNLM"/>
    </source>
</evidence>
<dbReference type="InterPro" id="IPR041916">
    <property type="entry name" value="Anti_sigma_zinc_sf"/>
</dbReference>
<evidence type="ECO:0000256" key="3">
    <source>
        <dbReference type="SAM" id="MobiDB-lite"/>
    </source>
</evidence>
<organism evidence="5 6">
    <name type="scientific">Streptomyces cinerochromogenes</name>
    <dbReference type="NCBI Taxonomy" id="66422"/>
    <lineage>
        <taxon>Bacteria</taxon>
        <taxon>Bacillati</taxon>
        <taxon>Actinomycetota</taxon>
        <taxon>Actinomycetes</taxon>
        <taxon>Kitasatosporales</taxon>
        <taxon>Streptomycetaceae</taxon>
        <taxon>Streptomyces</taxon>
    </lineage>
</organism>
<feature type="region of interest" description="Disordered" evidence="3">
    <location>
        <begin position="1"/>
        <end position="21"/>
    </location>
</feature>
<sequence>MTSTTDTAGHPDVAEISDLTEGLLAPDRSTDIQRHLDACESCADVHASLEEVRDLLGSMPELEAMPVDVAARIDAVLAAEAPLAFVGEDTAGRVSRETSPHTERAADRTAEGAAERATERATDHPSDPAADRPAGRPRAATGPGRKEAKRGRRRGRFVLGAVLTAAVLGAGSLVLTSLGDNGDHTTAHGTPTPSAETFSGDSVQHQAQALLATKKELQRGSGKPRLNSGGGSETPSTEGPNTLIQTAVPVPDCVRQALHQSADVLGAKTGTYGGKAAYLVVVTDTQDSKRVTAYVVDAACVRQQNASAGKVLLKQSVARP</sequence>
<gene>
    <name evidence="5" type="ORF">ACGFZB_16515</name>
</gene>
<name>A0ABW7B7H4_9ACTN</name>
<accession>A0ABW7B7H4</accession>
<reference evidence="5 6" key="1">
    <citation type="submission" date="2024-10" db="EMBL/GenBank/DDBJ databases">
        <title>The Natural Products Discovery Center: Release of the First 8490 Sequenced Strains for Exploring Actinobacteria Biosynthetic Diversity.</title>
        <authorList>
            <person name="Kalkreuter E."/>
            <person name="Kautsar S.A."/>
            <person name="Yang D."/>
            <person name="Bader C.D."/>
            <person name="Teijaro C.N."/>
            <person name="Fluegel L."/>
            <person name="Davis C.M."/>
            <person name="Simpson J.R."/>
            <person name="Lauterbach L."/>
            <person name="Steele A.D."/>
            <person name="Gui C."/>
            <person name="Meng S."/>
            <person name="Li G."/>
            <person name="Viehrig K."/>
            <person name="Ye F."/>
            <person name="Su P."/>
            <person name="Kiefer A.F."/>
            <person name="Nichols A."/>
            <person name="Cepeda A.J."/>
            <person name="Yan W."/>
            <person name="Fan B."/>
            <person name="Jiang Y."/>
            <person name="Adhikari A."/>
            <person name="Zheng C.-J."/>
            <person name="Schuster L."/>
            <person name="Cowan T.M."/>
            <person name="Smanski M.J."/>
            <person name="Chevrette M.G."/>
            <person name="De Carvalho L.P.S."/>
            <person name="Shen B."/>
        </authorList>
    </citation>
    <scope>NUCLEOTIDE SEQUENCE [LARGE SCALE GENOMIC DNA]</scope>
    <source>
        <strain evidence="5 6">NPDC048320</strain>
    </source>
</reference>
<evidence type="ECO:0000256" key="2">
    <source>
        <dbReference type="ARBA" id="ARBA00023163"/>
    </source>
</evidence>
<evidence type="ECO:0000256" key="1">
    <source>
        <dbReference type="ARBA" id="ARBA00023015"/>
    </source>
</evidence>
<keyword evidence="4" id="KW-0472">Membrane</keyword>
<feature type="region of interest" description="Disordered" evidence="3">
    <location>
        <begin position="182"/>
        <end position="202"/>
    </location>
</feature>
<protein>
    <recommendedName>
        <fullName evidence="7">Zinc-finger domain-containing protein</fullName>
    </recommendedName>
</protein>
<keyword evidence="6" id="KW-1185">Reference proteome</keyword>
<dbReference type="RefSeq" id="WP_392818098.1">
    <property type="nucleotide sequence ID" value="NZ_JBICYV010000007.1"/>
</dbReference>
<feature type="region of interest" description="Disordered" evidence="3">
    <location>
        <begin position="214"/>
        <end position="242"/>
    </location>
</feature>
<dbReference type="Gene3D" id="1.10.10.1320">
    <property type="entry name" value="Anti-sigma factor, zinc-finger domain"/>
    <property type="match status" value="1"/>
</dbReference>
<feature type="region of interest" description="Disordered" evidence="3">
    <location>
        <begin position="91"/>
        <end position="153"/>
    </location>
</feature>
<dbReference type="EMBL" id="JBICYV010000007">
    <property type="protein sequence ID" value="MFG3012038.1"/>
    <property type="molecule type" value="Genomic_DNA"/>
</dbReference>
<feature type="compositionally biased region" description="Polar residues" evidence="3">
    <location>
        <begin position="187"/>
        <end position="202"/>
    </location>
</feature>